<dbReference type="Proteomes" id="UP000241238">
    <property type="component" value="Chromosome"/>
</dbReference>
<proteinExistence type="predicted"/>
<reference evidence="2" key="1">
    <citation type="journal article" date="2018" name="MSphere">
        <title>Fusobacterium Genomics Using MinION and Illumina Sequencing Enables Genome Completion and Correction.</title>
        <authorList>
            <person name="Todd S.M."/>
            <person name="Settlage R.E."/>
            <person name="Lahmers K.K."/>
            <person name="Slade D.J."/>
        </authorList>
    </citation>
    <scope>NUCLEOTIDE SEQUENCE [LARGE SCALE GENOMIC DNA]</scope>
    <source>
        <strain evidence="2">ATCC 27725</strain>
    </source>
</reference>
<dbReference type="InterPro" id="IPR025460">
    <property type="entry name" value="DUF4280"/>
</dbReference>
<dbReference type="RefSeq" id="WP_005948407.1">
    <property type="nucleotide sequence ID" value="NZ_CP028103.1"/>
</dbReference>
<keyword evidence="2" id="KW-1185">Reference proteome</keyword>
<protein>
    <submittedName>
        <fullName evidence="1">DUF4280 domain-containing protein</fullName>
    </submittedName>
</protein>
<dbReference type="EMBL" id="CP028103">
    <property type="protein sequence ID" value="AVQ32583.1"/>
    <property type="molecule type" value="Genomic_DNA"/>
</dbReference>
<dbReference type="Pfam" id="PF14107">
    <property type="entry name" value="DUF4280"/>
    <property type="match status" value="1"/>
</dbReference>
<name>A0ABM6U869_FUSVA</name>
<evidence type="ECO:0000313" key="2">
    <source>
        <dbReference type="Proteomes" id="UP000241238"/>
    </source>
</evidence>
<dbReference type="GeneID" id="77468857"/>
<sequence length="1386" mass="160714">MNITDKELLAICNLSNLKMEFANLIESERTIDEKKIVTNHTIYSLLEKEIESIKLDELGKNTENKDGSKKVPRAFMRKREDESKPYSAVYNSIDELKYTAGIVYEYYEYFKANGEKNNFLEDWEILYGGDGYSITTEFIDYLLETGKKENLNKVLYLEDKANKYIYEIEKNEKEEYELKKKDSDNNLVLPTEEEKKGLQEIYQEIDNILLSEKLYNSREFYERNQETERIIKIGLNIIRVISFIAPPIFNGIKKSREIAKAASSIPELTEKIGGELSEEITKITANMPEYQGIKVKFDAKSFKKQILEKSSKITSSLSKKEITTEIEETIERKINKLFVEEGKNAIKISGVSSSKAKFLRKALIAEMSSLNKMPINAFKLPRADMFNFLGINFESPNKKVQDTIETNLFNGIKKYLQKLGVEEKVTKNITKYLEDTIVGGSRDYLKNLVNLVENIRVDNLGNLFSGMLKEFKILTMLNENAAYTFFVVNWSLEYLRDKIDKRKFSPQEKEKINEMIEELEQIKKGIFEIPFQRDIRYDCFDFGVNILAKVEKKGDKKIIKKIVVCFRNSSHDSQINERLMNGELYNEFILLDLVRGYLLPKILEEEKKLDMDNLEIIVTGFNTGAELAGIFRLMNNCEARVFKTRNLNLDSDVLAFNTKDLSNIFYGKSLSVLEETKEQLYAITRDHTIALVIGYIVSGGTSIVPSVIFSTVTALFYLYGIYIKQKKMEDLYVALCRAGFIDCPKKNNCGKKYSENCEYINKKMAFPPLVKNISEVYEEKIAISLYKRKEEFFDGWNVDEIFIKVRDYLSLLIDGCYLDFKISPLIIDAVSLENGNYRSKKFKYQTLPESRDGKEFKRIFKKELGETESYILHREIYYDFISQDEEYTVNAYEEYHADIYDESEWNNIYREGPEASYRIQVGRIDTRDIPQADKKVDINSGDILSWYISTNHRIQQNYYSGKIKPYNCFYTKGFDYGAKAYLKKEIAHSEYDENKLDMETNFSNVISPDNSEFIFFPLVEGGNNGNIIVERYNNKEYMVSEESISNDYIGSVFRSYMEDYFLKGTAKIKPKLDSYEDDVRKYKNITVKDEIEYEKEINKVPVSNTLKPKTKEEYYYTKIAGHGIMLESKTKGKELNIEFIKKMEEKIFLNLKDKKITQPSFPLFLEILKKLNKEGNDSILSSYYTINNETGLKAHPNTKILRIGHIEDESGSYNEKSLKYLYNYYYAQYNKGVYFNSNESKKSELDRIRRGIIEFKGIISRKGEKNEEKEADKKIVVSQAKIICSRSNGRTSEFIAKILKNATADNKTIGCSKDNIPGINIKKFPFCSSDKNGICKCEIPYGSEWNNCLETSEIFGKIITNKSELKCQKGGTISIVDTNTKDMKGK</sequence>
<accession>A0ABM6U869</accession>
<gene>
    <name evidence="1" type="ORF">C4N18_12695</name>
</gene>
<organism evidence="1 2">
    <name type="scientific">Fusobacterium varium ATCC 27725</name>
    <dbReference type="NCBI Taxonomy" id="469618"/>
    <lineage>
        <taxon>Bacteria</taxon>
        <taxon>Fusobacteriati</taxon>
        <taxon>Fusobacteriota</taxon>
        <taxon>Fusobacteriia</taxon>
        <taxon>Fusobacteriales</taxon>
        <taxon>Fusobacteriaceae</taxon>
        <taxon>Fusobacterium</taxon>
    </lineage>
</organism>
<evidence type="ECO:0000313" key="1">
    <source>
        <dbReference type="EMBL" id="AVQ32583.1"/>
    </source>
</evidence>